<dbReference type="Pfam" id="PF00857">
    <property type="entry name" value="Isochorismatase"/>
    <property type="match status" value="1"/>
</dbReference>
<dbReference type="OrthoDB" id="5360912at2"/>
<evidence type="ECO:0000256" key="1">
    <source>
        <dbReference type="ARBA" id="ARBA00022801"/>
    </source>
</evidence>
<proteinExistence type="predicted"/>
<keyword evidence="1" id="KW-0378">Hydrolase</keyword>
<keyword evidence="4" id="KW-1185">Reference proteome</keyword>
<evidence type="ECO:0000313" key="4">
    <source>
        <dbReference type="Proteomes" id="UP000244571"/>
    </source>
</evidence>
<dbReference type="InterPro" id="IPR050272">
    <property type="entry name" value="Isochorismatase-like_hydrls"/>
</dbReference>
<dbReference type="InterPro" id="IPR036380">
    <property type="entry name" value="Isochorismatase-like_sf"/>
</dbReference>
<dbReference type="AlphaFoldDB" id="A0A2R4XFL3"/>
<organism evidence="3 4">
    <name type="scientific">Orrella marina</name>
    <dbReference type="NCBI Taxonomy" id="2163011"/>
    <lineage>
        <taxon>Bacteria</taxon>
        <taxon>Pseudomonadati</taxon>
        <taxon>Pseudomonadota</taxon>
        <taxon>Betaproteobacteria</taxon>
        <taxon>Burkholderiales</taxon>
        <taxon>Alcaligenaceae</taxon>
        <taxon>Orrella</taxon>
    </lineage>
</organism>
<evidence type="ECO:0000313" key="3">
    <source>
        <dbReference type="EMBL" id="AWB32551.1"/>
    </source>
</evidence>
<reference evidence="3 4" key="1">
    <citation type="submission" date="2018-04" db="EMBL/GenBank/DDBJ databases">
        <title>Bordetella sp. HZ20 isolated from seawater.</title>
        <authorList>
            <person name="Sun C."/>
        </authorList>
    </citation>
    <scope>NUCLEOTIDE SEQUENCE [LARGE SCALE GENOMIC DNA]</scope>
    <source>
        <strain evidence="3 4">HZ20</strain>
    </source>
</reference>
<dbReference type="GO" id="GO:0016787">
    <property type="term" value="F:hydrolase activity"/>
    <property type="evidence" value="ECO:0007669"/>
    <property type="project" value="UniProtKB-KW"/>
</dbReference>
<dbReference type="PANTHER" id="PTHR43540">
    <property type="entry name" value="PEROXYUREIDOACRYLATE/UREIDOACRYLATE AMIDOHYDROLASE-RELATED"/>
    <property type="match status" value="1"/>
</dbReference>
<sequence>MRSGSPYHWFKLDPSGSDIGVYTRKRDFLDSPSWCLAGTSRARLPPCLKPGPSDSEYVKKKPSGFHGTSVMGYLVDRQIDTIIVLGGATSNCVRATVFDGASYNYRIIVPHDAVFDRFPVSHAISLFDMDRQFADVVDTETVLRHLSVSR</sequence>
<dbReference type="InterPro" id="IPR000868">
    <property type="entry name" value="Isochorismatase-like_dom"/>
</dbReference>
<feature type="domain" description="Isochorismatase-like" evidence="2">
    <location>
        <begin position="31"/>
        <end position="140"/>
    </location>
</feature>
<dbReference type="EMBL" id="CP028901">
    <property type="protein sequence ID" value="AWB32551.1"/>
    <property type="molecule type" value="Genomic_DNA"/>
</dbReference>
<dbReference type="PANTHER" id="PTHR43540:SF1">
    <property type="entry name" value="ISOCHORISMATASE HYDROLASE"/>
    <property type="match status" value="1"/>
</dbReference>
<dbReference type="Proteomes" id="UP000244571">
    <property type="component" value="Chromosome"/>
</dbReference>
<protein>
    <recommendedName>
        <fullName evidence="2">Isochorismatase-like domain-containing protein</fullName>
    </recommendedName>
</protein>
<dbReference type="Gene3D" id="3.40.50.850">
    <property type="entry name" value="Isochorismatase-like"/>
    <property type="match status" value="1"/>
</dbReference>
<dbReference type="KEGG" id="boz:DBV39_01145"/>
<dbReference type="RefSeq" id="WP_108619992.1">
    <property type="nucleotide sequence ID" value="NZ_CP028901.1"/>
</dbReference>
<name>A0A2R4XFL3_9BURK</name>
<gene>
    <name evidence="3" type="ORF">DBV39_01145</name>
</gene>
<dbReference type="SUPFAM" id="SSF52499">
    <property type="entry name" value="Isochorismatase-like hydrolases"/>
    <property type="match status" value="1"/>
</dbReference>
<accession>A0A2R4XFL3</accession>
<evidence type="ECO:0000259" key="2">
    <source>
        <dbReference type="Pfam" id="PF00857"/>
    </source>
</evidence>